<evidence type="ECO:0000259" key="3">
    <source>
        <dbReference type="Pfam" id="PF02826"/>
    </source>
</evidence>
<evidence type="ECO:0000256" key="2">
    <source>
        <dbReference type="ARBA" id="ARBA00023027"/>
    </source>
</evidence>
<dbReference type="EMBL" id="JAVRAA010000008">
    <property type="protein sequence ID" value="MDT0338580.1"/>
    <property type="molecule type" value="Genomic_DNA"/>
</dbReference>
<dbReference type="PANTHER" id="PTHR43333">
    <property type="entry name" value="2-HACID_DH_C DOMAIN-CONTAINING PROTEIN"/>
    <property type="match status" value="1"/>
</dbReference>
<dbReference type="PANTHER" id="PTHR43333:SF1">
    <property type="entry name" value="D-ISOMER SPECIFIC 2-HYDROXYACID DEHYDROGENASE NAD-BINDING DOMAIN-CONTAINING PROTEIN"/>
    <property type="match status" value="1"/>
</dbReference>
<sequence>MSARSCGKHGCGAWTGSILPTATEGHAMPTLLICSATDDLSDLHAVFREEAARRMPELQVRLWPDLPDPGDVEAVAGWYPSAGVIERLPNLRLICSIAAGVDHVLGAARAHPLVPVCRIVDPALAAGMAEYVLWAVLYYHRALDQALQQQVQRVWKIPPQKPAHQTHVGLMGLGALGSHLAAVLRAQGFTVSGWSRSVHHIDGVSTYAGDDALHAFLQAPDIVVCLLPLTDATRKLLGRDVFAAMKSGAALVHCGRGEHLVEEDLLEALDRQHLRGAVLDVFAQEPLPASNALWSHPRVVVTPHMASSAQPEVIVGQILDNVQRVRSGQPVLNGVDRGLGY</sequence>
<evidence type="ECO:0000313" key="4">
    <source>
        <dbReference type="EMBL" id="MDT0338580.1"/>
    </source>
</evidence>
<proteinExistence type="predicted"/>
<dbReference type="GO" id="GO:0051287">
    <property type="term" value="F:NAD binding"/>
    <property type="evidence" value="ECO:0007669"/>
    <property type="project" value="InterPro"/>
</dbReference>
<evidence type="ECO:0000256" key="1">
    <source>
        <dbReference type="ARBA" id="ARBA00023002"/>
    </source>
</evidence>
<dbReference type="SUPFAM" id="SSF52283">
    <property type="entry name" value="Formate/glycerate dehydrogenase catalytic domain-like"/>
    <property type="match status" value="1"/>
</dbReference>
<keyword evidence="1" id="KW-0560">Oxidoreductase</keyword>
<dbReference type="CDD" id="cd12164">
    <property type="entry name" value="GDH_like_2"/>
    <property type="match status" value="1"/>
</dbReference>
<dbReference type="RefSeq" id="WP_310835742.1">
    <property type="nucleotide sequence ID" value="NZ_JAVLSM010000002.1"/>
</dbReference>
<keyword evidence="2" id="KW-0520">NAD</keyword>
<dbReference type="Pfam" id="PF02826">
    <property type="entry name" value="2-Hacid_dh_C"/>
    <property type="match status" value="1"/>
</dbReference>
<dbReference type="InterPro" id="IPR006140">
    <property type="entry name" value="D-isomer_DH_NAD-bd"/>
</dbReference>
<dbReference type="AlphaFoldDB" id="A0AAE4GBF7"/>
<feature type="domain" description="D-isomer specific 2-hydroxyacid dehydrogenase NAD-binding" evidence="3">
    <location>
        <begin position="134"/>
        <end position="306"/>
    </location>
</feature>
<reference evidence="4" key="1">
    <citation type="submission" date="2023-02" db="EMBL/GenBank/DDBJ databases">
        <title>Description of Herbaspirillum huttiense subsp. nephrolepsisexaltata and Herbaspirillum huttiense subsp. lycopersicon.</title>
        <authorList>
            <person name="Poudel M."/>
            <person name="Sharma A."/>
            <person name="Goss E."/>
            <person name="Tapia J.H."/>
            <person name="Harmon C.M."/>
            <person name="Jones J.B."/>
        </authorList>
    </citation>
    <scope>NUCLEOTIDE SEQUENCE</scope>
    <source>
        <strain evidence="4">NC40101</strain>
    </source>
</reference>
<dbReference type="Gene3D" id="3.40.50.720">
    <property type="entry name" value="NAD(P)-binding Rossmann-like Domain"/>
    <property type="match status" value="2"/>
</dbReference>
<dbReference type="GO" id="GO:0016491">
    <property type="term" value="F:oxidoreductase activity"/>
    <property type="evidence" value="ECO:0007669"/>
    <property type="project" value="UniProtKB-KW"/>
</dbReference>
<gene>
    <name evidence="4" type="ORF">RJN63_17195</name>
</gene>
<dbReference type="InterPro" id="IPR036291">
    <property type="entry name" value="NAD(P)-bd_dom_sf"/>
</dbReference>
<comment type="caution">
    <text evidence="4">The sequence shown here is derived from an EMBL/GenBank/DDBJ whole genome shotgun (WGS) entry which is preliminary data.</text>
</comment>
<protein>
    <submittedName>
        <fullName evidence="4">Glyoxylate/hydroxypyruvate reductase A</fullName>
    </submittedName>
</protein>
<dbReference type="SUPFAM" id="SSF51735">
    <property type="entry name" value="NAD(P)-binding Rossmann-fold domains"/>
    <property type="match status" value="1"/>
</dbReference>
<accession>A0AAE4GBF7</accession>
<organism evidence="4">
    <name type="scientific">Herbaspirillum huttiense subsp. nephrolepidis</name>
    <dbReference type="NCBI Taxonomy" id="3075126"/>
    <lineage>
        <taxon>Bacteria</taxon>
        <taxon>Pseudomonadati</taxon>
        <taxon>Pseudomonadota</taxon>
        <taxon>Betaproteobacteria</taxon>
        <taxon>Burkholderiales</taxon>
        <taxon>Oxalobacteraceae</taxon>
        <taxon>Herbaspirillum</taxon>
    </lineage>
</organism>
<name>A0AAE4GBF7_9BURK</name>